<dbReference type="Proteomes" id="UP000824540">
    <property type="component" value="Unassembled WGS sequence"/>
</dbReference>
<keyword evidence="3" id="KW-1185">Reference proteome</keyword>
<dbReference type="EMBL" id="JAFBMS010000702">
    <property type="protein sequence ID" value="KAG9330191.1"/>
    <property type="molecule type" value="Genomic_DNA"/>
</dbReference>
<dbReference type="EMBL" id="JAFBMS010000115">
    <property type="protein sequence ID" value="KAG9335583.1"/>
    <property type="molecule type" value="Genomic_DNA"/>
</dbReference>
<gene>
    <name evidence="2" type="ORF">JZ751_004421</name>
    <name evidence="1" type="ORF">JZ751_026989</name>
</gene>
<evidence type="ECO:0000313" key="2">
    <source>
        <dbReference type="EMBL" id="KAG9335583.1"/>
    </source>
</evidence>
<reference evidence="1" key="1">
    <citation type="thesis" date="2021" institute="BYU ScholarsArchive" country="Provo, UT, USA">
        <title>Applications of and Algorithms for Genome Assembly and Genomic Analyses with an Emphasis on Marine Teleosts.</title>
        <authorList>
            <person name="Pickett B.D."/>
        </authorList>
    </citation>
    <scope>NUCLEOTIDE SEQUENCE</scope>
    <source>
        <strain evidence="1">HI-2016</strain>
    </source>
</reference>
<feature type="non-terminal residue" evidence="1">
    <location>
        <position position="1"/>
    </location>
</feature>
<evidence type="ECO:0000313" key="1">
    <source>
        <dbReference type="EMBL" id="KAG9330191.1"/>
    </source>
</evidence>
<sequence>MVHCALCKTVMAYHNSPTAMRKLLKRKHPGALRPQNDKTAAKRQSCMQDFFHKKDVTVCTLHLATGLYDGVLNMIVKDMRPLSVVEGQVNTFYPGCTLPSRAHFTKLMEMKYEETLERVTASHKKVKTKITR</sequence>
<dbReference type="AlphaFoldDB" id="A0A8T2MW28"/>
<evidence type="ECO:0000313" key="3">
    <source>
        <dbReference type="Proteomes" id="UP000824540"/>
    </source>
</evidence>
<accession>A0A8T2MW28</accession>
<organism evidence="1 3">
    <name type="scientific">Albula glossodonta</name>
    <name type="common">roundjaw bonefish</name>
    <dbReference type="NCBI Taxonomy" id="121402"/>
    <lineage>
        <taxon>Eukaryota</taxon>
        <taxon>Metazoa</taxon>
        <taxon>Chordata</taxon>
        <taxon>Craniata</taxon>
        <taxon>Vertebrata</taxon>
        <taxon>Euteleostomi</taxon>
        <taxon>Actinopterygii</taxon>
        <taxon>Neopterygii</taxon>
        <taxon>Teleostei</taxon>
        <taxon>Albuliformes</taxon>
        <taxon>Albulidae</taxon>
        <taxon>Albula</taxon>
    </lineage>
</organism>
<comment type="caution">
    <text evidence="1">The sequence shown here is derived from an EMBL/GenBank/DDBJ whole genome shotgun (WGS) entry which is preliminary data.</text>
</comment>
<dbReference type="SUPFAM" id="SSF140996">
    <property type="entry name" value="Hermes dimerisation domain"/>
    <property type="match status" value="1"/>
</dbReference>
<protein>
    <submittedName>
        <fullName evidence="1">Uncharacterized protein</fullName>
    </submittedName>
</protein>
<dbReference type="OrthoDB" id="1607513at2759"/>
<name>A0A8T2MW28_9TELE</name>
<proteinExistence type="predicted"/>